<protein>
    <submittedName>
        <fullName evidence="1">Uncharacterized protein</fullName>
    </submittedName>
</protein>
<dbReference type="AlphaFoldDB" id="A0A6F9XW13"/>
<gene>
    <name evidence="1" type="ORF">SY111_20600</name>
</gene>
<sequence>MDWCQVVSEMKVETNQSKRPQILIFTQTDQLGPIEQLVTAIPEADFIIAAFTLVSNKVKRLLQYPNVRVQYATTMERLLETAQVAKLFLDLSDPIDEGVQARLQALAKPYLALKRAGYVVKNGITVVATAVDMINYIQALLKE</sequence>
<reference evidence="1" key="1">
    <citation type="submission" date="2019-10" db="EMBL/GenBank/DDBJ databases">
        <title>Lactobacillus agilis SY111 Whole Genome Sequencing Project.</title>
        <authorList>
            <person name="Suzuki S."/>
            <person name="Endo A."/>
            <person name="Maeno S."/>
            <person name="Shiwa Y."/>
            <person name="Matsutani M."/>
            <person name="Kajikawa A."/>
        </authorList>
    </citation>
    <scope>NUCLEOTIDE SEQUENCE</scope>
    <source>
        <strain evidence="1">SY111</strain>
    </source>
</reference>
<accession>A0A6F9XW13</accession>
<organism evidence="1">
    <name type="scientific">Ligilactobacillus agilis</name>
    <dbReference type="NCBI Taxonomy" id="1601"/>
    <lineage>
        <taxon>Bacteria</taxon>
        <taxon>Bacillati</taxon>
        <taxon>Bacillota</taxon>
        <taxon>Bacilli</taxon>
        <taxon>Lactobacillales</taxon>
        <taxon>Lactobacillaceae</taxon>
        <taxon>Ligilactobacillus</taxon>
    </lineage>
</organism>
<evidence type="ECO:0000313" key="1">
    <source>
        <dbReference type="EMBL" id="GET09436.1"/>
    </source>
</evidence>
<dbReference type="Proteomes" id="UP000494178">
    <property type="component" value="Unassembled WGS sequence"/>
</dbReference>
<dbReference type="EMBL" id="BLAN01000136">
    <property type="protein sequence ID" value="GET09436.1"/>
    <property type="molecule type" value="Genomic_DNA"/>
</dbReference>
<name>A0A6F9XW13_9LACO</name>
<proteinExistence type="predicted"/>
<comment type="caution">
    <text evidence="1">The sequence shown here is derived from an EMBL/GenBank/DDBJ whole genome shotgun (WGS) entry which is preliminary data.</text>
</comment>